<dbReference type="Pfam" id="PF04551">
    <property type="entry name" value="GcpE"/>
    <property type="match status" value="1"/>
</dbReference>
<dbReference type="GO" id="GO:0016114">
    <property type="term" value="P:terpenoid biosynthetic process"/>
    <property type="evidence" value="ECO:0007669"/>
    <property type="project" value="InterPro"/>
</dbReference>
<keyword evidence="1 7" id="KW-0004">4Fe-4S</keyword>
<evidence type="ECO:0000313" key="10">
    <source>
        <dbReference type="EMBL" id="HCO69713.1"/>
    </source>
</evidence>
<evidence type="ECO:0000256" key="4">
    <source>
        <dbReference type="ARBA" id="ARBA00023004"/>
    </source>
</evidence>
<comment type="cofactor">
    <cofactor evidence="7">
        <name>[4Fe-4S] cluster</name>
        <dbReference type="ChEBI" id="CHEBI:49883"/>
    </cofactor>
    <text evidence="7">Binds 1 [4Fe-4S] cluster.</text>
</comment>
<name>A0A3D3TMM4_9BACT</name>
<feature type="binding site" evidence="7">
    <location>
        <position position="291"/>
    </location>
    <ligand>
        <name>[4Fe-4S] cluster</name>
        <dbReference type="ChEBI" id="CHEBI:49883"/>
    </ligand>
</feature>
<evidence type="ECO:0000256" key="7">
    <source>
        <dbReference type="HAMAP-Rule" id="MF_00159"/>
    </source>
</evidence>
<comment type="similarity">
    <text evidence="7">Belongs to the IspG family.</text>
</comment>
<dbReference type="EC" id="1.17.7.3" evidence="7"/>
<keyword evidence="2 7" id="KW-0479">Metal-binding</keyword>
<proteinExistence type="inferred from homology"/>
<keyword evidence="6 7" id="KW-0414">Isoprene biosynthesis</keyword>
<evidence type="ECO:0000256" key="3">
    <source>
        <dbReference type="ARBA" id="ARBA00023002"/>
    </source>
</evidence>
<comment type="pathway">
    <text evidence="7">Isoprenoid biosynthesis; isopentenyl diphosphate biosynthesis via DXP pathway; isopentenyl diphosphate from 1-deoxy-D-xylulose 5-phosphate: step 5/6.</text>
</comment>
<dbReference type="GO" id="GO:0019288">
    <property type="term" value="P:isopentenyl diphosphate biosynthetic process, methylerythritol 4-phosphate pathway"/>
    <property type="evidence" value="ECO:0007669"/>
    <property type="project" value="UniProtKB-UniRule"/>
</dbReference>
<dbReference type="InterPro" id="IPR058579">
    <property type="entry name" value="IspG_C"/>
</dbReference>
<evidence type="ECO:0000313" key="11">
    <source>
        <dbReference type="Proteomes" id="UP000264215"/>
    </source>
</evidence>
<feature type="binding site" evidence="7">
    <location>
        <position position="259"/>
    </location>
    <ligand>
        <name>[4Fe-4S] cluster</name>
        <dbReference type="ChEBI" id="CHEBI:49883"/>
    </ligand>
</feature>
<accession>A0A3D3TMM4</accession>
<dbReference type="GO" id="GO:0005506">
    <property type="term" value="F:iron ion binding"/>
    <property type="evidence" value="ECO:0007669"/>
    <property type="project" value="InterPro"/>
</dbReference>
<dbReference type="HAMAP" id="MF_00159">
    <property type="entry name" value="IspG"/>
    <property type="match status" value="1"/>
</dbReference>
<dbReference type="PANTHER" id="PTHR30454:SF0">
    <property type="entry name" value="4-HYDROXY-3-METHYLBUT-2-EN-1-YL DIPHOSPHATE SYNTHASE (FERREDOXIN), CHLOROPLASTIC"/>
    <property type="match status" value="1"/>
</dbReference>
<dbReference type="SUPFAM" id="SSF56014">
    <property type="entry name" value="Nitrite and sulphite reductase 4Fe-4S domain-like"/>
    <property type="match status" value="1"/>
</dbReference>
<dbReference type="PANTHER" id="PTHR30454">
    <property type="entry name" value="4-HYDROXY-3-METHYLBUT-2-EN-1-YL DIPHOSPHATE SYNTHASE"/>
    <property type="match status" value="1"/>
</dbReference>
<dbReference type="GO" id="GO:0051539">
    <property type="term" value="F:4 iron, 4 sulfur cluster binding"/>
    <property type="evidence" value="ECO:0007669"/>
    <property type="project" value="UniProtKB-UniRule"/>
</dbReference>
<dbReference type="Proteomes" id="UP000264215">
    <property type="component" value="Unassembled WGS sequence"/>
</dbReference>
<evidence type="ECO:0000256" key="6">
    <source>
        <dbReference type="ARBA" id="ARBA00023229"/>
    </source>
</evidence>
<dbReference type="InterPro" id="IPR004588">
    <property type="entry name" value="IspG_bac-typ"/>
</dbReference>
<dbReference type="GO" id="GO:0046429">
    <property type="term" value="F:4-hydroxy-3-methylbut-2-en-1-yl diphosphate synthase activity (ferredoxin)"/>
    <property type="evidence" value="ECO:0007669"/>
    <property type="project" value="UniProtKB-UniRule"/>
</dbReference>
<dbReference type="AlphaFoldDB" id="A0A3D3TMM4"/>
<dbReference type="InterPro" id="IPR045854">
    <property type="entry name" value="NO2/SO3_Rdtase_4Fe4S_sf"/>
</dbReference>
<evidence type="ECO:0000259" key="9">
    <source>
        <dbReference type="Pfam" id="PF26540"/>
    </source>
</evidence>
<feature type="domain" description="IspG C-terminal" evidence="9">
    <location>
        <begin position="253"/>
        <end position="335"/>
    </location>
</feature>
<dbReference type="NCBIfam" id="NF001540">
    <property type="entry name" value="PRK00366.1"/>
    <property type="match status" value="1"/>
</dbReference>
<dbReference type="InterPro" id="IPR011005">
    <property type="entry name" value="Dihydropteroate_synth-like_sf"/>
</dbReference>
<keyword evidence="3 7" id="KW-0560">Oxidoreductase</keyword>
<comment type="caution">
    <text evidence="10">The sequence shown here is derived from an EMBL/GenBank/DDBJ whole genome shotgun (WGS) entry which is preliminary data.</text>
</comment>
<reference evidence="10 11" key="1">
    <citation type="journal article" date="2018" name="Nat. Biotechnol.">
        <title>A standardized bacterial taxonomy based on genome phylogeny substantially revises the tree of life.</title>
        <authorList>
            <person name="Parks D.H."/>
            <person name="Chuvochina M."/>
            <person name="Waite D.W."/>
            <person name="Rinke C."/>
            <person name="Skarshewski A."/>
            <person name="Chaumeil P.A."/>
            <person name="Hugenholtz P."/>
        </authorList>
    </citation>
    <scope>NUCLEOTIDE SEQUENCE [LARGE SCALE GENOMIC DNA]</scope>
    <source>
        <strain evidence="10">UBA9905</strain>
    </source>
</reference>
<dbReference type="NCBIfam" id="TIGR00612">
    <property type="entry name" value="ispG_gcpE"/>
    <property type="match status" value="1"/>
</dbReference>
<protein>
    <recommendedName>
        <fullName evidence="7">4-hydroxy-3-methylbut-2-en-1-yl diphosphate synthase (flavodoxin)</fullName>
        <ecNumber evidence="7">1.17.7.3</ecNumber>
    </recommendedName>
    <alternativeName>
        <fullName evidence="7">1-hydroxy-2-methyl-2-(E)-butenyl 4-diphosphate synthase</fullName>
    </alternativeName>
</protein>
<feature type="binding site" evidence="7">
    <location>
        <position position="256"/>
    </location>
    <ligand>
        <name>[4Fe-4S] cluster</name>
        <dbReference type="ChEBI" id="CHEBI:49883"/>
    </ligand>
</feature>
<dbReference type="PIRSF" id="PIRSF004640">
    <property type="entry name" value="IspG"/>
    <property type="match status" value="1"/>
</dbReference>
<evidence type="ECO:0000256" key="5">
    <source>
        <dbReference type="ARBA" id="ARBA00023014"/>
    </source>
</evidence>
<dbReference type="EMBL" id="DQBS01000096">
    <property type="protein sequence ID" value="HCO69713.1"/>
    <property type="molecule type" value="Genomic_DNA"/>
</dbReference>
<evidence type="ECO:0000259" key="8">
    <source>
        <dbReference type="Pfam" id="PF04551"/>
    </source>
</evidence>
<dbReference type="UniPathway" id="UPA00056">
    <property type="reaction ID" value="UER00096"/>
</dbReference>
<sequence length="347" mass="36837">MSKVVEVGSVLIGGGNPVTVQSMTNTKTSDISATIDQIKKLTDAGCDLVRVSVPDLESAKALKEISSLSRIPVIADIHFDHRLAIESIRNGAAKVRINPGNIGQEWKVIETVRVAREYGVPIRVGANSGSLDRNFSAYERPVALAESALAQVRILESVGFEDIVISLKSSSVSETVSANEYLFEKTDYPLHLGVTEAGFGLDSTVKSSIGIGALLLKDIGDTIRVSMSGDPVQEVEVGLSILKSLGLRMGVDVISCPTCARTEIDVEALARKVDNWVGNIDADLSVAVMGCVVNGIGEGGEADIGIAGTTSGGVIFVKGEIVEKVKREDLEVRFRHWFDELLSGGDG</sequence>
<dbReference type="Gene3D" id="3.30.413.10">
    <property type="entry name" value="Sulfite Reductase Hemoprotein, domain 1"/>
    <property type="match status" value="1"/>
</dbReference>
<dbReference type="InterPro" id="IPR058578">
    <property type="entry name" value="IspG_TIM"/>
</dbReference>
<dbReference type="Pfam" id="PF26540">
    <property type="entry name" value="GcpE_C"/>
    <property type="match status" value="1"/>
</dbReference>
<keyword evidence="4 7" id="KW-0408">Iron</keyword>
<dbReference type="FunFam" id="3.20.20.20:FF:000001">
    <property type="entry name" value="4-hydroxy-3-methylbut-2-en-1-yl diphosphate synthase (flavodoxin)"/>
    <property type="match status" value="1"/>
</dbReference>
<evidence type="ECO:0000256" key="2">
    <source>
        <dbReference type="ARBA" id="ARBA00022723"/>
    </source>
</evidence>
<feature type="binding site" evidence="7">
    <location>
        <position position="298"/>
    </location>
    <ligand>
        <name>[4Fe-4S] cluster</name>
        <dbReference type="ChEBI" id="CHEBI:49883"/>
    </ligand>
</feature>
<keyword evidence="5 7" id="KW-0411">Iron-sulfur</keyword>
<dbReference type="SUPFAM" id="SSF51717">
    <property type="entry name" value="Dihydropteroate synthetase-like"/>
    <property type="match status" value="1"/>
</dbReference>
<dbReference type="GO" id="GO:0141197">
    <property type="term" value="F:4-hydroxy-3-methylbut-2-enyl-diphosphate synthase activity (flavodoxin)"/>
    <property type="evidence" value="ECO:0007669"/>
    <property type="project" value="UniProtKB-EC"/>
</dbReference>
<gene>
    <name evidence="7" type="primary">ispG</name>
    <name evidence="10" type="ORF">DIT26_03870</name>
</gene>
<comment type="catalytic activity">
    <reaction evidence="7">
        <text>(2E)-4-hydroxy-3-methylbut-2-enyl diphosphate + oxidized [flavodoxin] + H2O + 2 H(+) = 2-C-methyl-D-erythritol 2,4-cyclic diphosphate + reduced [flavodoxin]</text>
        <dbReference type="Rhea" id="RHEA:43604"/>
        <dbReference type="Rhea" id="RHEA-COMP:10622"/>
        <dbReference type="Rhea" id="RHEA-COMP:10623"/>
        <dbReference type="ChEBI" id="CHEBI:15377"/>
        <dbReference type="ChEBI" id="CHEBI:15378"/>
        <dbReference type="ChEBI" id="CHEBI:57618"/>
        <dbReference type="ChEBI" id="CHEBI:58210"/>
        <dbReference type="ChEBI" id="CHEBI:58483"/>
        <dbReference type="ChEBI" id="CHEBI:128753"/>
        <dbReference type="EC" id="1.17.7.3"/>
    </reaction>
</comment>
<feature type="domain" description="IspG TIM-barrel" evidence="8">
    <location>
        <begin position="3"/>
        <end position="238"/>
    </location>
</feature>
<organism evidence="10 11">
    <name type="scientific">Mesotoga infera</name>
    <dbReference type="NCBI Taxonomy" id="1236046"/>
    <lineage>
        <taxon>Bacteria</taxon>
        <taxon>Thermotogati</taxon>
        <taxon>Thermotogota</taxon>
        <taxon>Thermotogae</taxon>
        <taxon>Kosmotogales</taxon>
        <taxon>Kosmotogaceae</taxon>
        <taxon>Mesotoga</taxon>
    </lineage>
</organism>
<dbReference type="Gene3D" id="3.20.20.20">
    <property type="entry name" value="Dihydropteroate synthase-like"/>
    <property type="match status" value="1"/>
</dbReference>
<evidence type="ECO:0000256" key="1">
    <source>
        <dbReference type="ARBA" id="ARBA00022485"/>
    </source>
</evidence>
<comment type="function">
    <text evidence="7">Converts 2C-methyl-D-erythritol 2,4-cyclodiphosphate (ME-2,4cPP) into 1-hydroxy-2-methyl-2-(E)-butenyl 4-diphosphate.</text>
</comment>
<dbReference type="InterPro" id="IPR016425">
    <property type="entry name" value="IspG_bac"/>
</dbReference>